<evidence type="ECO:0000313" key="2">
    <source>
        <dbReference type="EMBL" id="MBO0905491.1"/>
    </source>
</evidence>
<keyword evidence="3" id="KW-1185">Reference proteome</keyword>
<dbReference type="Proteomes" id="UP000664288">
    <property type="component" value="Unassembled WGS sequence"/>
</dbReference>
<dbReference type="EMBL" id="JAFMPY010000022">
    <property type="protein sequence ID" value="MBO0905491.1"/>
    <property type="molecule type" value="Genomic_DNA"/>
</dbReference>
<sequence>MAELFHPAPEAISLTAVLAAIGEPTRLAIVKRLDQADCGINCGQAAPCPDLAKSTMSNHFRVLREAGVIRMVKRGVENINTLRREDLDSRFPGLLDHILRVAD</sequence>
<dbReference type="Pfam" id="PF12840">
    <property type="entry name" value="HTH_20"/>
    <property type="match status" value="1"/>
</dbReference>
<dbReference type="SMART" id="SM00418">
    <property type="entry name" value="HTH_ARSR"/>
    <property type="match status" value="1"/>
</dbReference>
<gene>
    <name evidence="2" type="ORF">J1C47_17745</name>
</gene>
<dbReference type="InterPro" id="IPR001845">
    <property type="entry name" value="HTH_ArsR_DNA-bd_dom"/>
</dbReference>
<dbReference type="PRINTS" id="PR00778">
    <property type="entry name" value="HTHARSR"/>
</dbReference>
<evidence type="ECO:0000313" key="3">
    <source>
        <dbReference type="Proteomes" id="UP000664288"/>
    </source>
</evidence>
<dbReference type="InterPro" id="IPR036390">
    <property type="entry name" value="WH_DNA-bd_sf"/>
</dbReference>
<protein>
    <submittedName>
        <fullName evidence="2">Helix-turn-helix transcriptional regulator</fullName>
    </submittedName>
</protein>
<dbReference type="InterPro" id="IPR011991">
    <property type="entry name" value="ArsR-like_HTH"/>
</dbReference>
<dbReference type="RefSeq" id="WP_207352128.1">
    <property type="nucleotide sequence ID" value="NZ_JAFMPY010000022.1"/>
</dbReference>
<reference evidence="2 3" key="1">
    <citation type="submission" date="2021-03" db="EMBL/GenBank/DDBJ databases">
        <title>Whole genome sequence of Jiella sp. MQZ13P-4.</title>
        <authorList>
            <person name="Tuo L."/>
        </authorList>
    </citation>
    <scope>NUCLEOTIDE SEQUENCE [LARGE SCALE GENOMIC DNA]</scope>
    <source>
        <strain evidence="2 3">MQZ13P-4</strain>
    </source>
</reference>
<dbReference type="InterPro" id="IPR036388">
    <property type="entry name" value="WH-like_DNA-bd_sf"/>
</dbReference>
<dbReference type="CDD" id="cd00090">
    <property type="entry name" value="HTH_ARSR"/>
    <property type="match status" value="1"/>
</dbReference>
<comment type="caution">
    <text evidence="2">The sequence shown here is derived from an EMBL/GenBank/DDBJ whole genome shotgun (WGS) entry which is preliminary data.</text>
</comment>
<organism evidence="2 3">
    <name type="scientific">Jiella sonneratiae</name>
    <dbReference type="NCBI Taxonomy" id="2816856"/>
    <lineage>
        <taxon>Bacteria</taxon>
        <taxon>Pseudomonadati</taxon>
        <taxon>Pseudomonadota</taxon>
        <taxon>Alphaproteobacteria</taxon>
        <taxon>Hyphomicrobiales</taxon>
        <taxon>Aurantimonadaceae</taxon>
        <taxon>Jiella</taxon>
    </lineage>
</organism>
<proteinExistence type="predicted"/>
<dbReference type="Gene3D" id="1.10.10.10">
    <property type="entry name" value="Winged helix-like DNA-binding domain superfamily/Winged helix DNA-binding domain"/>
    <property type="match status" value="1"/>
</dbReference>
<name>A0ABS3J756_9HYPH</name>
<accession>A0ABS3J756</accession>
<dbReference type="SUPFAM" id="SSF46785">
    <property type="entry name" value="Winged helix' DNA-binding domain"/>
    <property type="match status" value="1"/>
</dbReference>
<feature type="domain" description="HTH arsR-type" evidence="1">
    <location>
        <begin position="6"/>
        <end position="102"/>
    </location>
</feature>
<dbReference type="PROSITE" id="PS50987">
    <property type="entry name" value="HTH_ARSR_2"/>
    <property type="match status" value="1"/>
</dbReference>
<evidence type="ECO:0000259" key="1">
    <source>
        <dbReference type="PROSITE" id="PS50987"/>
    </source>
</evidence>